<proteinExistence type="predicted"/>
<dbReference type="EMBL" id="BOPF01000072">
    <property type="protein sequence ID" value="GIJ52287.1"/>
    <property type="molecule type" value="Genomic_DNA"/>
</dbReference>
<keyword evidence="2" id="KW-1185">Reference proteome</keyword>
<reference evidence="1" key="1">
    <citation type="submission" date="2021-01" db="EMBL/GenBank/DDBJ databases">
        <title>Whole genome shotgun sequence of Virgisporangium aliadipatigenens NBRC 105644.</title>
        <authorList>
            <person name="Komaki H."/>
            <person name="Tamura T."/>
        </authorList>
    </citation>
    <scope>NUCLEOTIDE SEQUENCE</scope>
    <source>
        <strain evidence="1">NBRC 105644</strain>
    </source>
</reference>
<name>A0A8J4DXP4_9ACTN</name>
<dbReference type="SUPFAM" id="SSF53335">
    <property type="entry name" value="S-adenosyl-L-methionine-dependent methyltransferases"/>
    <property type="match status" value="1"/>
</dbReference>
<dbReference type="InterPro" id="IPR029063">
    <property type="entry name" value="SAM-dependent_MTases_sf"/>
</dbReference>
<organism evidence="1 2">
    <name type="scientific">Virgisporangium aliadipatigenens</name>
    <dbReference type="NCBI Taxonomy" id="741659"/>
    <lineage>
        <taxon>Bacteria</taxon>
        <taxon>Bacillati</taxon>
        <taxon>Actinomycetota</taxon>
        <taxon>Actinomycetes</taxon>
        <taxon>Micromonosporales</taxon>
        <taxon>Micromonosporaceae</taxon>
        <taxon>Virgisporangium</taxon>
    </lineage>
</organism>
<evidence type="ECO:0008006" key="3">
    <source>
        <dbReference type="Google" id="ProtNLM"/>
    </source>
</evidence>
<sequence>MTGAARAYLAWRRWNTAAGRALAAVHTGVWLGLLDRADLHAVDQHEYGRRRVYHSDAHNLRGLFDWEERVLAEYFPRGGTLLVTGAGGGREVVALSERGYRVLGFECNRELVTVGRALLDRLDRRGAALCETPRDLAPTVDGSADGVIVGWGSYMLIPDRERRVAFLRGLRDPLVPDAPLLMSFFTREPREWRARLVAAAARVTRRGRRVELGDDLAPNFVHRFTGPEIESELRDGGFRPVVYRAEGSGPYDSGFAVGLAV</sequence>
<dbReference type="AlphaFoldDB" id="A0A8J4DXP4"/>
<accession>A0A8J4DXP4</accession>
<protein>
    <recommendedName>
        <fullName evidence="3">Methyltransferase domain-containing protein</fullName>
    </recommendedName>
</protein>
<gene>
    <name evidence="1" type="ORF">Val02_91730</name>
</gene>
<evidence type="ECO:0000313" key="2">
    <source>
        <dbReference type="Proteomes" id="UP000619260"/>
    </source>
</evidence>
<comment type="caution">
    <text evidence="1">The sequence shown here is derived from an EMBL/GenBank/DDBJ whole genome shotgun (WGS) entry which is preliminary data.</text>
</comment>
<dbReference type="Proteomes" id="UP000619260">
    <property type="component" value="Unassembled WGS sequence"/>
</dbReference>
<dbReference type="RefSeq" id="WP_203905685.1">
    <property type="nucleotide sequence ID" value="NZ_BOPF01000072.1"/>
</dbReference>
<dbReference type="Gene3D" id="3.40.50.150">
    <property type="entry name" value="Vaccinia Virus protein VP39"/>
    <property type="match status" value="1"/>
</dbReference>
<evidence type="ECO:0000313" key="1">
    <source>
        <dbReference type="EMBL" id="GIJ52287.1"/>
    </source>
</evidence>